<dbReference type="SUPFAM" id="SSF51735">
    <property type="entry name" value="NAD(P)-binding Rossmann-fold domains"/>
    <property type="match status" value="1"/>
</dbReference>
<dbReference type="HOGENOM" id="CLU_024661_2_0_1"/>
<dbReference type="GO" id="GO:0080019">
    <property type="term" value="F:alcohol-forming very long-chain fatty acyl-CoA reductase activity"/>
    <property type="evidence" value="ECO:0007669"/>
    <property type="project" value="InterPro"/>
</dbReference>
<dbReference type="AlphaFoldDB" id="H2Y507"/>
<comment type="catalytic activity">
    <reaction evidence="3">
        <text>hexadecanoyl-CoA + 2 NADPH + 2 H(+) = hexadecan-1-ol + 2 NADP(+) + CoA</text>
        <dbReference type="Rhea" id="RHEA:36315"/>
        <dbReference type="ChEBI" id="CHEBI:15378"/>
        <dbReference type="ChEBI" id="CHEBI:16125"/>
        <dbReference type="ChEBI" id="CHEBI:57287"/>
        <dbReference type="ChEBI" id="CHEBI:57379"/>
        <dbReference type="ChEBI" id="CHEBI:57783"/>
        <dbReference type="ChEBI" id="CHEBI:58349"/>
        <dbReference type="EC" id="1.2.1.84"/>
    </reaction>
    <physiologicalReaction direction="left-to-right" evidence="3">
        <dbReference type="Rhea" id="RHEA:36316"/>
    </physiologicalReaction>
</comment>
<keyword evidence="10" id="KW-1185">Reference proteome</keyword>
<comment type="similarity">
    <text evidence="7">Belongs to the fatty acyl-CoA reductase family.</text>
</comment>
<evidence type="ECO:0000256" key="6">
    <source>
        <dbReference type="ARBA" id="ARBA00049930"/>
    </source>
</evidence>
<comment type="function">
    <text evidence="7">Catalyzes the reduction of fatty acyl-CoA to fatty alcohols.</text>
</comment>
<dbReference type="GO" id="GO:0035336">
    <property type="term" value="P:long-chain fatty-acyl-CoA metabolic process"/>
    <property type="evidence" value="ECO:0007669"/>
    <property type="project" value="TreeGrafter"/>
</dbReference>
<dbReference type="Pfam" id="PF07993">
    <property type="entry name" value="NAD_binding_4"/>
    <property type="match status" value="1"/>
</dbReference>
<evidence type="ECO:0000259" key="8">
    <source>
        <dbReference type="Pfam" id="PF07993"/>
    </source>
</evidence>
<dbReference type="InterPro" id="IPR026055">
    <property type="entry name" value="FAR"/>
</dbReference>
<evidence type="ECO:0000256" key="4">
    <source>
        <dbReference type="ARBA" id="ARBA00049089"/>
    </source>
</evidence>
<comment type="catalytic activity">
    <reaction evidence="4">
        <text>a long-chain fatty acyl-CoA + 2 NADPH + 2 H(+) = a long-chain primary fatty alcohol + 2 NADP(+) + CoA</text>
        <dbReference type="Rhea" id="RHEA:52716"/>
        <dbReference type="ChEBI" id="CHEBI:15378"/>
        <dbReference type="ChEBI" id="CHEBI:57287"/>
        <dbReference type="ChEBI" id="CHEBI:57783"/>
        <dbReference type="ChEBI" id="CHEBI:58349"/>
        <dbReference type="ChEBI" id="CHEBI:77396"/>
        <dbReference type="ChEBI" id="CHEBI:83139"/>
        <dbReference type="EC" id="1.2.1.84"/>
    </reaction>
    <physiologicalReaction direction="left-to-right" evidence="4">
        <dbReference type="Rhea" id="RHEA:52717"/>
    </physiologicalReaction>
</comment>
<dbReference type="PANTHER" id="PTHR11011:SF45">
    <property type="entry name" value="FATTY ACYL-COA REDUCTASE CG8306-RELATED"/>
    <property type="match status" value="1"/>
</dbReference>
<comment type="catalytic activity">
    <reaction evidence="2">
        <text>octadecanoyl-CoA + 2 NADPH + 2 H(+) = octadecan-1-ol + 2 NADP(+) + CoA</text>
        <dbReference type="Rhea" id="RHEA:36319"/>
        <dbReference type="ChEBI" id="CHEBI:15378"/>
        <dbReference type="ChEBI" id="CHEBI:32154"/>
        <dbReference type="ChEBI" id="CHEBI:57287"/>
        <dbReference type="ChEBI" id="CHEBI:57394"/>
        <dbReference type="ChEBI" id="CHEBI:57783"/>
        <dbReference type="ChEBI" id="CHEBI:58349"/>
        <dbReference type="EC" id="1.2.1.84"/>
    </reaction>
    <physiologicalReaction direction="left-to-right" evidence="2">
        <dbReference type="Rhea" id="RHEA:36320"/>
    </physiologicalReaction>
</comment>
<dbReference type="GO" id="GO:0102965">
    <property type="term" value="F:alcohol-forming long-chain fatty acyl-CoA reductase activity"/>
    <property type="evidence" value="ECO:0007669"/>
    <property type="project" value="UniProtKB-EC"/>
</dbReference>
<dbReference type="Gene3D" id="3.40.50.720">
    <property type="entry name" value="NAD(P)-binding Rossmann-like Domain"/>
    <property type="match status" value="1"/>
</dbReference>
<keyword evidence="7" id="KW-0443">Lipid metabolism</keyword>
<dbReference type="GeneTree" id="ENSGT00390000006367"/>
<protein>
    <recommendedName>
        <fullName evidence="7">Fatty acyl-CoA reductase</fullName>
        <ecNumber evidence="7">1.2.1.84</ecNumber>
    </recommendedName>
</protein>
<keyword evidence="7" id="KW-0521">NADP</keyword>
<evidence type="ECO:0000313" key="10">
    <source>
        <dbReference type="Proteomes" id="UP000007875"/>
    </source>
</evidence>
<evidence type="ECO:0000256" key="2">
    <source>
        <dbReference type="ARBA" id="ARBA00047991"/>
    </source>
</evidence>
<feature type="domain" description="Thioester reductase (TE)" evidence="8">
    <location>
        <begin position="35"/>
        <end position="265"/>
    </location>
</feature>
<evidence type="ECO:0000256" key="1">
    <source>
        <dbReference type="ARBA" id="ARBA00004549"/>
    </source>
</evidence>
<name>H2Y507_CIOSA</name>
<comment type="subcellular location">
    <subcellularLocation>
        <location evidence="1">Peroxisome membrane</location>
        <topology evidence="1">Single-pass membrane protein</topology>
    </subcellularLocation>
</comment>
<keyword evidence="7" id="KW-0560">Oxidoreductase</keyword>
<keyword evidence="7" id="KW-0444">Lipid biosynthesis</keyword>
<dbReference type="InterPro" id="IPR036291">
    <property type="entry name" value="NAD(P)-bd_dom_sf"/>
</dbReference>
<evidence type="ECO:0000256" key="7">
    <source>
        <dbReference type="RuleBase" id="RU363097"/>
    </source>
</evidence>
<dbReference type="InterPro" id="IPR013120">
    <property type="entry name" value="FAR_NAD-bd"/>
</dbReference>
<dbReference type="PANTHER" id="PTHR11011">
    <property type="entry name" value="MALE STERILITY PROTEIN 2-RELATED"/>
    <property type="match status" value="1"/>
</dbReference>
<dbReference type="CDD" id="cd05236">
    <property type="entry name" value="FAR-N_SDR_e"/>
    <property type="match status" value="1"/>
</dbReference>
<dbReference type="EC" id="1.2.1.84" evidence="7"/>
<comment type="catalytic activity">
    <reaction evidence="6">
        <text>eicosanoyl-CoA + 2 NADPH + 2 H(+) = eicosan-1-ol + 2 NADP(+) + CoA</text>
        <dbReference type="Rhea" id="RHEA:81727"/>
        <dbReference type="ChEBI" id="CHEBI:15378"/>
        <dbReference type="ChEBI" id="CHEBI:57287"/>
        <dbReference type="ChEBI" id="CHEBI:57380"/>
        <dbReference type="ChEBI" id="CHEBI:57783"/>
        <dbReference type="ChEBI" id="CHEBI:58349"/>
        <dbReference type="ChEBI" id="CHEBI:75627"/>
    </reaction>
    <physiologicalReaction direction="left-to-right" evidence="6">
        <dbReference type="Rhea" id="RHEA:81728"/>
    </physiologicalReaction>
</comment>
<proteinExistence type="inferred from homology"/>
<evidence type="ECO:0000313" key="9">
    <source>
        <dbReference type="Ensembl" id="ENSCSAVP00000000405.1"/>
    </source>
</evidence>
<sequence length="292" mass="33086">MMEKSGEDLPHQAEGVDLTCPTMAEFYAGKTVAMTGGTGFLGQGIIEKLLRTCPDISKIILFIRQKRNIPPHERLSELTDLPAFDILRQSQPNFHEKLSFVSCDLEADDLGLSSDDRRTLRNEVNIFIHSAATLKFNEELRLSFEVNVQCVRRLLKLCKGMHKLQSFVHVSTAYSHCNRKLIEEKLYDSSLDYRELESALRWMNGAMVEKITPEILGDRPNTYTLTKALAEDVICRESGNLPICIVRPSMIIPAWQEPMPGVVHQCIRSDRILRRIWEGCAAVSDSRSTYSG</sequence>
<dbReference type="Ensembl" id="ENSCSAVT00000000410.1">
    <property type="protein sequence ID" value="ENSCSAVP00000000405.1"/>
    <property type="gene ID" value="ENSCSAVG00000000233.1"/>
</dbReference>
<dbReference type="Proteomes" id="UP000007875">
    <property type="component" value="Unassembled WGS sequence"/>
</dbReference>
<evidence type="ECO:0000256" key="5">
    <source>
        <dbReference type="ARBA" id="ARBA00049865"/>
    </source>
</evidence>
<reference evidence="9" key="2">
    <citation type="submission" date="2025-08" db="UniProtKB">
        <authorList>
            <consortium name="Ensembl"/>
        </authorList>
    </citation>
    <scope>IDENTIFICATION</scope>
</reference>
<organism evidence="9 10">
    <name type="scientific">Ciona savignyi</name>
    <name type="common">Pacific transparent sea squirt</name>
    <dbReference type="NCBI Taxonomy" id="51511"/>
    <lineage>
        <taxon>Eukaryota</taxon>
        <taxon>Metazoa</taxon>
        <taxon>Chordata</taxon>
        <taxon>Tunicata</taxon>
        <taxon>Ascidiacea</taxon>
        <taxon>Phlebobranchia</taxon>
        <taxon>Cionidae</taxon>
        <taxon>Ciona</taxon>
    </lineage>
</organism>
<reference evidence="10" key="1">
    <citation type="submission" date="2003-08" db="EMBL/GenBank/DDBJ databases">
        <authorList>
            <person name="Birren B."/>
            <person name="Nusbaum C."/>
            <person name="Abebe A."/>
            <person name="Abouelleil A."/>
            <person name="Adekoya E."/>
            <person name="Ait-zahra M."/>
            <person name="Allen N."/>
            <person name="Allen T."/>
            <person name="An P."/>
            <person name="Anderson M."/>
            <person name="Anderson S."/>
            <person name="Arachchi H."/>
            <person name="Armbruster J."/>
            <person name="Bachantsang P."/>
            <person name="Baldwin J."/>
            <person name="Barry A."/>
            <person name="Bayul T."/>
            <person name="Blitshsteyn B."/>
            <person name="Bloom T."/>
            <person name="Blye J."/>
            <person name="Boguslavskiy L."/>
            <person name="Borowsky M."/>
            <person name="Boukhgalter B."/>
            <person name="Brunache A."/>
            <person name="Butler J."/>
            <person name="Calixte N."/>
            <person name="Calvo S."/>
            <person name="Camarata J."/>
            <person name="Campo K."/>
            <person name="Chang J."/>
            <person name="Cheshatsang Y."/>
            <person name="Citroen M."/>
            <person name="Collymore A."/>
            <person name="Considine T."/>
            <person name="Cook A."/>
            <person name="Cooke P."/>
            <person name="Corum B."/>
            <person name="Cuomo C."/>
            <person name="David R."/>
            <person name="Dawoe T."/>
            <person name="Degray S."/>
            <person name="Dodge S."/>
            <person name="Dooley K."/>
            <person name="Dorje P."/>
            <person name="Dorjee K."/>
            <person name="Dorris L."/>
            <person name="Duffey N."/>
            <person name="Dupes A."/>
            <person name="Elkins T."/>
            <person name="Engels R."/>
            <person name="Erickson J."/>
            <person name="Farina A."/>
            <person name="Faro S."/>
            <person name="Ferreira P."/>
            <person name="Fischer H."/>
            <person name="Fitzgerald M."/>
            <person name="Foley K."/>
            <person name="Gage D."/>
            <person name="Galagan J."/>
            <person name="Gearin G."/>
            <person name="Gnerre S."/>
            <person name="Gnirke A."/>
            <person name="Goyette A."/>
            <person name="Graham J."/>
            <person name="Grandbois E."/>
            <person name="Gyaltsen K."/>
            <person name="Hafez N."/>
            <person name="Hagopian D."/>
            <person name="Hagos B."/>
            <person name="Hall J."/>
            <person name="Hatcher B."/>
            <person name="Heller A."/>
            <person name="Higgins H."/>
            <person name="Honan T."/>
            <person name="Horn A."/>
            <person name="Houde N."/>
            <person name="Hughes L."/>
            <person name="Hulme W."/>
            <person name="Husby E."/>
            <person name="Iliev I."/>
            <person name="Jaffe D."/>
            <person name="Jones C."/>
            <person name="Kamal M."/>
            <person name="Kamat A."/>
            <person name="Kamvysselis M."/>
            <person name="Karlsson E."/>
            <person name="Kells C."/>
            <person name="Kieu A."/>
            <person name="Kisner P."/>
            <person name="Kodira C."/>
            <person name="Kulbokas E."/>
            <person name="Labutti K."/>
            <person name="Lama D."/>
            <person name="Landers T."/>
            <person name="Leger J."/>
            <person name="Levine S."/>
            <person name="Lewis D."/>
            <person name="Lewis T."/>
            <person name="Lindblad-toh K."/>
            <person name="Liu X."/>
            <person name="Lokyitsang T."/>
            <person name="Lokyitsang Y."/>
            <person name="Lucien O."/>
            <person name="Lui A."/>
            <person name="Ma L.J."/>
            <person name="Mabbitt R."/>
            <person name="Macdonald J."/>
            <person name="Maclean C."/>
            <person name="Major J."/>
            <person name="Manning J."/>
            <person name="Marabella R."/>
            <person name="Maru K."/>
            <person name="Matthews C."/>
            <person name="Mauceli E."/>
            <person name="Mccarthy M."/>
            <person name="Mcdonough S."/>
            <person name="Mcghee T."/>
            <person name="Meldrim J."/>
            <person name="Meneus L."/>
            <person name="Mesirov J."/>
            <person name="Mihalev A."/>
            <person name="Mihova T."/>
            <person name="Mikkelsen T."/>
            <person name="Mlenga V."/>
            <person name="Moru K."/>
            <person name="Mozes J."/>
            <person name="Mulrain L."/>
            <person name="Munson G."/>
            <person name="Naylor J."/>
            <person name="Newes C."/>
            <person name="Nguyen C."/>
            <person name="Nguyen N."/>
            <person name="Nguyen T."/>
            <person name="Nicol R."/>
            <person name="Nielsen C."/>
            <person name="Nizzari M."/>
            <person name="Norbu C."/>
            <person name="Norbu N."/>
            <person name="O'donnell P."/>
            <person name="Okoawo O."/>
            <person name="O'leary S."/>
            <person name="Omotosho B."/>
            <person name="O'neill K."/>
            <person name="Osman S."/>
            <person name="Parker S."/>
            <person name="Perrin D."/>
            <person name="Phunkhang P."/>
            <person name="Piqani B."/>
            <person name="Purcell S."/>
            <person name="Rachupka T."/>
            <person name="Ramasamy U."/>
            <person name="Rameau R."/>
            <person name="Ray V."/>
            <person name="Raymond C."/>
            <person name="Retta R."/>
            <person name="Richardson S."/>
            <person name="Rise C."/>
            <person name="Rodriguez J."/>
            <person name="Rogers J."/>
            <person name="Rogov P."/>
            <person name="Rutman M."/>
            <person name="Schupbach R."/>
            <person name="Seaman C."/>
            <person name="Settipalli S."/>
            <person name="Sharpe T."/>
            <person name="Sheridan J."/>
            <person name="Sherpa N."/>
            <person name="Shi J."/>
            <person name="Smirnov S."/>
            <person name="Smith C."/>
            <person name="Sougnez C."/>
            <person name="Spencer B."/>
            <person name="Stalker J."/>
            <person name="Stange-thomann N."/>
            <person name="Stavropoulos S."/>
            <person name="Stetson K."/>
            <person name="Stone C."/>
            <person name="Stone S."/>
            <person name="Stubbs M."/>
            <person name="Talamas J."/>
            <person name="Tchuinga P."/>
            <person name="Tenzing P."/>
            <person name="Tesfaye S."/>
            <person name="Theodore J."/>
            <person name="Thoulutsang Y."/>
            <person name="Topham K."/>
            <person name="Towey S."/>
            <person name="Tsamla T."/>
            <person name="Tsomo N."/>
            <person name="Vallee D."/>
            <person name="Vassiliev H."/>
            <person name="Venkataraman V."/>
            <person name="Vinson J."/>
            <person name="Vo A."/>
            <person name="Wade C."/>
            <person name="Wang S."/>
            <person name="Wangchuk T."/>
            <person name="Wangdi T."/>
            <person name="Whittaker C."/>
            <person name="Wilkinson J."/>
            <person name="Wu Y."/>
            <person name="Wyman D."/>
            <person name="Yadav S."/>
            <person name="Yang S."/>
            <person name="Yang X."/>
            <person name="Yeager S."/>
            <person name="Yee E."/>
            <person name="Young G."/>
            <person name="Zainoun J."/>
            <person name="Zembeck L."/>
            <person name="Zimmer A."/>
            <person name="Zody M."/>
            <person name="Lander E."/>
        </authorList>
    </citation>
    <scope>NUCLEOTIDE SEQUENCE [LARGE SCALE GENOMIC DNA]</scope>
</reference>
<comment type="catalytic activity">
    <reaction evidence="5">
        <text>18-methylnonadecanoyl-CoA + 2 NADPH + 2 H(+) = 18-methylnonadecan-1-ol + 2 NADP(+) + CoA</text>
        <dbReference type="Rhea" id="RHEA:81767"/>
        <dbReference type="ChEBI" id="CHEBI:15378"/>
        <dbReference type="ChEBI" id="CHEBI:57287"/>
        <dbReference type="ChEBI" id="CHEBI:57783"/>
        <dbReference type="ChEBI" id="CHEBI:58349"/>
        <dbReference type="ChEBI" id="CHEBI:84914"/>
        <dbReference type="ChEBI" id="CHEBI:231999"/>
    </reaction>
    <physiologicalReaction direction="left-to-right" evidence="5">
        <dbReference type="Rhea" id="RHEA:81768"/>
    </physiologicalReaction>
</comment>
<accession>H2Y507</accession>
<reference evidence="9" key="3">
    <citation type="submission" date="2025-09" db="UniProtKB">
        <authorList>
            <consortium name="Ensembl"/>
        </authorList>
    </citation>
    <scope>IDENTIFICATION</scope>
</reference>
<evidence type="ECO:0000256" key="3">
    <source>
        <dbReference type="ARBA" id="ARBA00048521"/>
    </source>
</evidence>
<dbReference type="GO" id="GO:0005778">
    <property type="term" value="C:peroxisomal membrane"/>
    <property type="evidence" value="ECO:0007669"/>
    <property type="project" value="UniProtKB-SubCell"/>
</dbReference>